<dbReference type="EMBL" id="CAJVQB010038428">
    <property type="protein sequence ID" value="CAG8826223.1"/>
    <property type="molecule type" value="Genomic_DNA"/>
</dbReference>
<evidence type="ECO:0000256" key="1">
    <source>
        <dbReference type="SAM" id="MobiDB-lite"/>
    </source>
</evidence>
<evidence type="ECO:0000313" key="3">
    <source>
        <dbReference type="Proteomes" id="UP000789901"/>
    </source>
</evidence>
<sequence>DGNLTITSNTTSKKNTDPDTTELSATSATSSITSTEDNLDVCDINFELVEIAEIVSGQKDDGFIELGDTVCNELDAPKEEIITTIHKNIKNSKLKSPELISTAVNLSYLNKATLKHESLWRDKYNKVREYLSKQIGYANTEKELLECADNYKVIKDKKKNAVAKLQDSTTPEKCNDVTSYQKDDGSFEVNETICKEIDIPVDVVPVVKKEIQNEKLKSPESEPWWKTALTLSYLKVAA</sequence>
<keyword evidence="3" id="KW-1185">Reference proteome</keyword>
<gene>
    <name evidence="2" type="ORF">GMARGA_LOCUS29059</name>
</gene>
<organism evidence="2 3">
    <name type="scientific">Gigaspora margarita</name>
    <dbReference type="NCBI Taxonomy" id="4874"/>
    <lineage>
        <taxon>Eukaryota</taxon>
        <taxon>Fungi</taxon>
        <taxon>Fungi incertae sedis</taxon>
        <taxon>Mucoromycota</taxon>
        <taxon>Glomeromycotina</taxon>
        <taxon>Glomeromycetes</taxon>
        <taxon>Diversisporales</taxon>
        <taxon>Gigasporaceae</taxon>
        <taxon>Gigaspora</taxon>
    </lineage>
</organism>
<feature type="compositionally biased region" description="Low complexity" evidence="1">
    <location>
        <begin position="21"/>
        <end position="30"/>
    </location>
</feature>
<reference evidence="2 3" key="1">
    <citation type="submission" date="2021-06" db="EMBL/GenBank/DDBJ databases">
        <authorList>
            <person name="Kallberg Y."/>
            <person name="Tangrot J."/>
            <person name="Rosling A."/>
        </authorList>
    </citation>
    <scope>NUCLEOTIDE SEQUENCE [LARGE SCALE GENOMIC DNA]</scope>
    <source>
        <strain evidence="2 3">120-4 pot B 10/14</strain>
    </source>
</reference>
<feature type="non-terminal residue" evidence="2">
    <location>
        <position position="1"/>
    </location>
</feature>
<accession>A0ABN7WDG7</accession>
<comment type="caution">
    <text evidence="2">The sequence shown here is derived from an EMBL/GenBank/DDBJ whole genome shotgun (WGS) entry which is preliminary data.</text>
</comment>
<proteinExistence type="predicted"/>
<evidence type="ECO:0000313" key="2">
    <source>
        <dbReference type="EMBL" id="CAG8826223.1"/>
    </source>
</evidence>
<name>A0ABN7WDG7_GIGMA</name>
<dbReference type="Proteomes" id="UP000789901">
    <property type="component" value="Unassembled WGS sequence"/>
</dbReference>
<feature type="region of interest" description="Disordered" evidence="1">
    <location>
        <begin position="1"/>
        <end position="30"/>
    </location>
</feature>
<protein>
    <submittedName>
        <fullName evidence="2">46422_t:CDS:1</fullName>
    </submittedName>
</protein>